<evidence type="ECO:0000256" key="8">
    <source>
        <dbReference type="SAM" id="Phobius"/>
    </source>
</evidence>
<evidence type="ECO:0000313" key="11">
    <source>
        <dbReference type="Proteomes" id="UP000653644"/>
    </source>
</evidence>
<dbReference type="PANTHER" id="PTHR30509">
    <property type="entry name" value="P-HYDROXYBENZOIC ACID EFFLUX PUMP SUBUNIT-RELATED"/>
    <property type="match status" value="1"/>
</dbReference>
<organism evidence="10 11">
    <name type="scientific">Streptomyces canarius</name>
    <dbReference type="NCBI Taxonomy" id="285453"/>
    <lineage>
        <taxon>Bacteria</taxon>
        <taxon>Bacillati</taxon>
        <taxon>Actinomycetota</taxon>
        <taxon>Actinomycetes</taxon>
        <taxon>Kitasatosporales</taxon>
        <taxon>Streptomycetaceae</taxon>
        <taxon>Streptomyces</taxon>
    </lineage>
</organism>
<evidence type="ECO:0000256" key="5">
    <source>
        <dbReference type="ARBA" id="ARBA00023136"/>
    </source>
</evidence>
<evidence type="ECO:0000256" key="1">
    <source>
        <dbReference type="ARBA" id="ARBA00004651"/>
    </source>
</evidence>
<keyword evidence="5 8" id="KW-0472">Membrane</keyword>
<evidence type="ECO:0000256" key="4">
    <source>
        <dbReference type="ARBA" id="ARBA00022989"/>
    </source>
</evidence>
<comment type="caution">
    <text evidence="10">The sequence shown here is derived from an EMBL/GenBank/DDBJ whole genome shotgun (WGS) entry which is preliminary data.</text>
</comment>
<keyword evidence="11" id="KW-1185">Reference proteome</keyword>
<dbReference type="Proteomes" id="UP000653644">
    <property type="component" value="Unassembled WGS sequence"/>
</dbReference>
<name>A0ABQ3DEC9_9ACTN</name>
<protein>
    <recommendedName>
        <fullName evidence="9">Integral membrane bound transporter domain-containing protein</fullName>
    </recommendedName>
</protein>
<evidence type="ECO:0000256" key="3">
    <source>
        <dbReference type="ARBA" id="ARBA00022692"/>
    </source>
</evidence>
<feature type="transmembrane region" description="Helical" evidence="8">
    <location>
        <begin position="134"/>
        <end position="154"/>
    </location>
</feature>
<evidence type="ECO:0000256" key="2">
    <source>
        <dbReference type="ARBA" id="ARBA00022475"/>
    </source>
</evidence>
<feature type="transmembrane region" description="Helical" evidence="8">
    <location>
        <begin position="62"/>
        <end position="82"/>
    </location>
</feature>
<sequence length="489" mass="49179">MRELFVLHPMPSRRRSATIAAVCTAAPILAGQALGQPVVGLVASTGALAALYGGRGTPRQEAGAVAGAALALAVGMAVGSSLAGHDRLAVLGTALWAAVAALFLALAQARPPGIVMPVLVCSVGTGLPPGHTGLRVLAVAGVGCSATVLSWLAARVFRTDGPSRPTAAEHGPGNRLLSATRSLPSSPLPWMAVRTGAAVGLAGTASLLCQVGRPYWAMAAAAAVLARGSHAISANTRAVLRGVGTAAGCLLAGALAATHPRGVAIAVLLAALTFVIELVVARNYAIAMVFVTPLSVLLVTSATGATAVLTITADRLLETVLGCAAAAAAGQLVTRRWAVRHRREAVTAVLRAAVELIEAGPEPGRAAALHDAVALLRLVSERTAGERRGVRVAASALDQVSAATLSLAQRVTEQPDGLRADAAGTARALRHLAELVDPCEPHAAHRPAPAVPPPLTELARALDDWLAGGGNPAPRVVPATGPLPGGMPR</sequence>
<evidence type="ECO:0000259" key="9">
    <source>
        <dbReference type="Pfam" id="PF13515"/>
    </source>
</evidence>
<feature type="domain" description="Integral membrane bound transporter" evidence="9">
    <location>
        <begin position="202"/>
        <end position="328"/>
    </location>
</feature>
<comment type="similarity">
    <text evidence="6">Belongs to the YccS/YhfK family.</text>
</comment>
<dbReference type="EMBL" id="BMVN01000103">
    <property type="protein sequence ID" value="GHA75222.1"/>
    <property type="molecule type" value="Genomic_DNA"/>
</dbReference>
<gene>
    <name evidence="10" type="ORF">GCM10010345_91920</name>
</gene>
<comment type="subcellular location">
    <subcellularLocation>
        <location evidence="1">Cell membrane</location>
        <topology evidence="1">Multi-pass membrane protein</topology>
    </subcellularLocation>
</comment>
<evidence type="ECO:0000256" key="6">
    <source>
        <dbReference type="ARBA" id="ARBA00043993"/>
    </source>
</evidence>
<accession>A0ABQ3DEC9</accession>
<evidence type="ECO:0000313" key="10">
    <source>
        <dbReference type="EMBL" id="GHA75222.1"/>
    </source>
</evidence>
<dbReference type="PANTHER" id="PTHR30509:SF9">
    <property type="entry name" value="MULTIDRUG RESISTANCE PROTEIN MDTO"/>
    <property type="match status" value="1"/>
</dbReference>
<feature type="transmembrane region" description="Helical" evidence="8">
    <location>
        <begin position="238"/>
        <end position="257"/>
    </location>
</feature>
<feature type="region of interest" description="Disordered" evidence="7">
    <location>
        <begin position="469"/>
        <end position="489"/>
    </location>
</feature>
<proteinExistence type="inferred from homology"/>
<evidence type="ECO:0000256" key="7">
    <source>
        <dbReference type="SAM" id="MobiDB-lite"/>
    </source>
</evidence>
<dbReference type="InterPro" id="IPR049453">
    <property type="entry name" value="Memb_transporter_dom"/>
</dbReference>
<reference evidence="11" key="1">
    <citation type="journal article" date="2019" name="Int. J. Syst. Evol. Microbiol.">
        <title>The Global Catalogue of Microorganisms (GCM) 10K type strain sequencing project: providing services to taxonomists for standard genome sequencing and annotation.</title>
        <authorList>
            <consortium name="The Broad Institute Genomics Platform"/>
            <consortium name="The Broad Institute Genome Sequencing Center for Infectious Disease"/>
            <person name="Wu L."/>
            <person name="Ma J."/>
        </authorList>
    </citation>
    <scope>NUCLEOTIDE SEQUENCE [LARGE SCALE GENOMIC DNA]</scope>
    <source>
        <strain evidence="11">JCM 4733</strain>
    </source>
</reference>
<keyword evidence="4 8" id="KW-1133">Transmembrane helix</keyword>
<keyword evidence="3 8" id="KW-0812">Transmembrane</keyword>
<keyword evidence="2" id="KW-1003">Cell membrane</keyword>
<dbReference type="Pfam" id="PF13515">
    <property type="entry name" value="FUSC_2"/>
    <property type="match status" value="1"/>
</dbReference>
<feature type="transmembrane region" description="Helical" evidence="8">
    <location>
        <begin position="89"/>
        <end position="109"/>
    </location>
</feature>
<feature type="transmembrane region" description="Helical" evidence="8">
    <location>
        <begin position="287"/>
        <end position="310"/>
    </location>
</feature>
<feature type="transmembrane region" description="Helical" evidence="8">
    <location>
        <begin position="263"/>
        <end position="280"/>
    </location>
</feature>